<dbReference type="GO" id="GO:0051213">
    <property type="term" value="F:dioxygenase activity"/>
    <property type="evidence" value="ECO:0007669"/>
    <property type="project" value="UniProtKB-KW"/>
</dbReference>
<keyword evidence="8" id="KW-1185">Reference proteome</keyword>
<dbReference type="Gene3D" id="3.60.130.10">
    <property type="entry name" value="Clavaminate synthase-like"/>
    <property type="match status" value="1"/>
</dbReference>
<dbReference type="SUPFAM" id="SSF51197">
    <property type="entry name" value="Clavaminate synthase-like"/>
    <property type="match status" value="1"/>
</dbReference>
<evidence type="ECO:0000256" key="5">
    <source>
        <dbReference type="ARBA" id="ARBA00023004"/>
    </source>
</evidence>
<evidence type="ECO:0000256" key="3">
    <source>
        <dbReference type="ARBA" id="ARBA00022964"/>
    </source>
</evidence>
<dbReference type="PANTHER" id="PTHR43779">
    <property type="entry name" value="DIOXYGENASE RV0097-RELATED"/>
    <property type="match status" value="1"/>
</dbReference>
<protein>
    <recommendedName>
        <fullName evidence="6">TauD/TfdA-like domain-containing protein</fullName>
    </recommendedName>
</protein>
<sequence length="325" mass="37470">MCISLVFTNDYRIIILTAWMSWVFSMKIPVDLLGCHTRAERVPLITMTTNNNNNVVYKPAGLGMEVHGIDLNSDLSPDTIEKIRQDTLKYRMLIFKDQGVISGERHVEISKWFGEIESTFYKHPRSPHPEVFRVSNDKNEGCRNVGRTGWHVDGFFMKAPFDFSIYHMVQVPKVGFTAFIGFKELLDSLSEEQRARWNRLWLVGMDGKKSVVHPLVYSHPETKLPVMNMHLGLIDCFVWDLHSDQQRVTDEEETMALLKEIHHEIVKDDERLIYKHNWQQGEFVFSDNRAVGHEATPETQLPVSEVGLRILHRVTIAGKVAPTKA</sequence>
<dbReference type="STRING" id="188477.A0A433TRD8"/>
<dbReference type="GO" id="GO:0046872">
    <property type="term" value="F:metal ion binding"/>
    <property type="evidence" value="ECO:0007669"/>
    <property type="project" value="UniProtKB-KW"/>
</dbReference>
<keyword evidence="4" id="KW-0560">Oxidoreductase</keyword>
<keyword evidence="5" id="KW-0408">Iron</keyword>
<organism evidence="7 8">
    <name type="scientific">Elysia chlorotica</name>
    <name type="common">Eastern emerald elysia</name>
    <name type="synonym">Sea slug</name>
    <dbReference type="NCBI Taxonomy" id="188477"/>
    <lineage>
        <taxon>Eukaryota</taxon>
        <taxon>Metazoa</taxon>
        <taxon>Spiralia</taxon>
        <taxon>Lophotrochozoa</taxon>
        <taxon>Mollusca</taxon>
        <taxon>Gastropoda</taxon>
        <taxon>Heterobranchia</taxon>
        <taxon>Euthyneura</taxon>
        <taxon>Panpulmonata</taxon>
        <taxon>Sacoglossa</taxon>
        <taxon>Placobranchoidea</taxon>
        <taxon>Plakobranchidae</taxon>
        <taxon>Elysia</taxon>
    </lineage>
</organism>
<comment type="caution">
    <text evidence="7">The sequence shown here is derived from an EMBL/GenBank/DDBJ whole genome shotgun (WGS) entry which is preliminary data.</text>
</comment>
<evidence type="ECO:0000256" key="1">
    <source>
        <dbReference type="ARBA" id="ARBA00005896"/>
    </source>
</evidence>
<dbReference type="EMBL" id="RQTK01000218">
    <property type="protein sequence ID" value="RUS84101.1"/>
    <property type="molecule type" value="Genomic_DNA"/>
</dbReference>
<dbReference type="Proteomes" id="UP000271974">
    <property type="component" value="Unassembled WGS sequence"/>
</dbReference>
<evidence type="ECO:0000256" key="2">
    <source>
        <dbReference type="ARBA" id="ARBA00022723"/>
    </source>
</evidence>
<dbReference type="InterPro" id="IPR042098">
    <property type="entry name" value="TauD-like_sf"/>
</dbReference>
<dbReference type="InterPro" id="IPR051178">
    <property type="entry name" value="TfdA_dioxygenase"/>
</dbReference>
<reference evidence="7 8" key="1">
    <citation type="submission" date="2019-01" db="EMBL/GenBank/DDBJ databases">
        <title>A draft genome assembly of the solar-powered sea slug Elysia chlorotica.</title>
        <authorList>
            <person name="Cai H."/>
            <person name="Li Q."/>
            <person name="Fang X."/>
            <person name="Li J."/>
            <person name="Curtis N.E."/>
            <person name="Altenburger A."/>
            <person name="Shibata T."/>
            <person name="Feng M."/>
            <person name="Maeda T."/>
            <person name="Schwartz J.A."/>
            <person name="Shigenobu S."/>
            <person name="Lundholm N."/>
            <person name="Nishiyama T."/>
            <person name="Yang H."/>
            <person name="Hasebe M."/>
            <person name="Li S."/>
            <person name="Pierce S.K."/>
            <person name="Wang J."/>
        </authorList>
    </citation>
    <scope>NUCLEOTIDE SEQUENCE [LARGE SCALE GENOMIC DNA]</scope>
    <source>
        <strain evidence="7">EC2010</strain>
        <tissue evidence="7">Whole organism of an adult</tissue>
    </source>
</reference>
<proteinExistence type="inferred from homology"/>
<accession>A0A433TRD8</accession>
<dbReference type="Pfam" id="PF02668">
    <property type="entry name" value="TauD"/>
    <property type="match status" value="1"/>
</dbReference>
<keyword evidence="2" id="KW-0479">Metal-binding</keyword>
<gene>
    <name evidence="7" type="ORF">EGW08_008140</name>
</gene>
<evidence type="ECO:0000313" key="8">
    <source>
        <dbReference type="Proteomes" id="UP000271974"/>
    </source>
</evidence>
<evidence type="ECO:0000259" key="6">
    <source>
        <dbReference type="Pfam" id="PF02668"/>
    </source>
</evidence>
<name>A0A433TRD8_ELYCH</name>
<dbReference type="OrthoDB" id="10257314at2759"/>
<dbReference type="PANTHER" id="PTHR43779:SF3">
    <property type="entry name" value="(3R)-3-[(CARBOXYMETHYL)AMINO]FATTY ACID OXYGENASE_DECARBOXYLASE"/>
    <property type="match status" value="1"/>
</dbReference>
<feature type="domain" description="TauD/TfdA-like" evidence="6">
    <location>
        <begin position="62"/>
        <end position="298"/>
    </location>
</feature>
<evidence type="ECO:0000313" key="7">
    <source>
        <dbReference type="EMBL" id="RUS84101.1"/>
    </source>
</evidence>
<comment type="similarity">
    <text evidence="1">Belongs to the TfdA dioxygenase family.</text>
</comment>
<keyword evidence="3" id="KW-0223">Dioxygenase</keyword>
<dbReference type="InterPro" id="IPR003819">
    <property type="entry name" value="TauD/TfdA-like"/>
</dbReference>
<evidence type="ECO:0000256" key="4">
    <source>
        <dbReference type="ARBA" id="ARBA00023002"/>
    </source>
</evidence>
<dbReference type="AlphaFoldDB" id="A0A433TRD8"/>